<dbReference type="Gene3D" id="1.20.1250.20">
    <property type="entry name" value="MFS general substrate transporter like domains"/>
    <property type="match status" value="2"/>
</dbReference>
<evidence type="ECO:0000256" key="3">
    <source>
        <dbReference type="ARBA" id="ARBA00023136"/>
    </source>
</evidence>
<dbReference type="InterPro" id="IPR011701">
    <property type="entry name" value="MFS"/>
</dbReference>
<dbReference type="Proteomes" id="UP000615326">
    <property type="component" value="Unassembled WGS sequence"/>
</dbReference>
<dbReference type="PANTHER" id="PTHR11360">
    <property type="entry name" value="MONOCARBOXYLATE TRANSPORTER"/>
    <property type="match status" value="1"/>
</dbReference>
<evidence type="ECO:0000256" key="4">
    <source>
        <dbReference type="SAM" id="Phobius"/>
    </source>
</evidence>
<dbReference type="PROSITE" id="PS50850">
    <property type="entry name" value="MFS"/>
    <property type="match status" value="1"/>
</dbReference>
<feature type="transmembrane region" description="Helical" evidence="4">
    <location>
        <begin position="398"/>
        <end position="416"/>
    </location>
</feature>
<evidence type="ECO:0000256" key="2">
    <source>
        <dbReference type="ARBA" id="ARBA00022989"/>
    </source>
</evidence>
<evidence type="ECO:0000313" key="7">
    <source>
        <dbReference type="Proteomes" id="UP000615326"/>
    </source>
</evidence>
<evidence type="ECO:0000259" key="5">
    <source>
        <dbReference type="PROSITE" id="PS50850"/>
    </source>
</evidence>
<feature type="transmembrane region" description="Helical" evidence="4">
    <location>
        <begin position="87"/>
        <end position="105"/>
    </location>
</feature>
<feature type="transmembrane region" description="Helical" evidence="4">
    <location>
        <begin position="111"/>
        <end position="134"/>
    </location>
</feature>
<dbReference type="RefSeq" id="WP_173576856.1">
    <property type="nucleotide sequence ID" value="NZ_WOSW01000009.1"/>
</dbReference>
<feature type="transmembrane region" description="Helical" evidence="4">
    <location>
        <begin position="240"/>
        <end position="264"/>
    </location>
</feature>
<keyword evidence="3 4" id="KW-0472">Membrane</keyword>
<sequence>MSTSPPSGKQSQRPHVFVPVVLITFLSLLISAGVRATPGVLMMPLQETLGWSRATISFSAATGIFLYGLVGPFAAALMQSIGIRRTLIGALLLTGLSTGLSLGMTQPWQFFLTWGVLTGFGTGAVAMVLGATIVNRWFVTLRGTIMGLLAASTATGSLLFLPALAALAHHHGWRAPVMAVSVTCLAIIPLVALFLPEHPGDRGLVPHGAPADYKPLSHSDRNPLRTAVTALITAARKRDFWFLFLTFFVCGFTTNGLIGTHFIAICADHGIGEVPAAGYLAMMGLFDLFGTTMSGWLTDRLDARWLLFSYYGLRGLSLIVLPFIDFSPGSLMIFGVFYGLDWIATVPPTLRLATMTFGERAAPIVFGWIVFGHQIGAACAASLAGILRQAQGSYRDMLILAGSTGVVAAIMALGIGRDARQRSALQNRFS</sequence>
<evidence type="ECO:0000313" key="6">
    <source>
        <dbReference type="EMBL" id="NHO32331.1"/>
    </source>
</evidence>
<dbReference type="InterPro" id="IPR050327">
    <property type="entry name" value="Proton-linked_MCT"/>
</dbReference>
<comment type="caution">
    <text evidence="6">The sequence shown here is derived from an EMBL/GenBank/DDBJ whole genome shotgun (WGS) entry which is preliminary data.</text>
</comment>
<feature type="transmembrane region" description="Helical" evidence="4">
    <location>
        <begin position="365"/>
        <end position="386"/>
    </location>
</feature>
<feature type="transmembrane region" description="Helical" evidence="4">
    <location>
        <begin position="276"/>
        <end position="298"/>
    </location>
</feature>
<dbReference type="SUPFAM" id="SSF103473">
    <property type="entry name" value="MFS general substrate transporter"/>
    <property type="match status" value="1"/>
</dbReference>
<feature type="transmembrane region" description="Helical" evidence="4">
    <location>
        <begin position="173"/>
        <end position="195"/>
    </location>
</feature>
<feature type="domain" description="Major facilitator superfamily (MFS) profile" evidence="5">
    <location>
        <begin position="16"/>
        <end position="420"/>
    </location>
</feature>
<dbReference type="PANTHER" id="PTHR11360:SF290">
    <property type="entry name" value="MONOCARBOXYLATE MFS PERMEASE"/>
    <property type="match status" value="1"/>
</dbReference>
<dbReference type="InterPro" id="IPR036259">
    <property type="entry name" value="MFS_trans_sf"/>
</dbReference>
<feature type="transmembrane region" description="Helical" evidence="4">
    <location>
        <begin position="305"/>
        <end position="324"/>
    </location>
</feature>
<proteinExistence type="predicted"/>
<keyword evidence="7" id="KW-1185">Reference proteome</keyword>
<evidence type="ECO:0000256" key="1">
    <source>
        <dbReference type="ARBA" id="ARBA00022692"/>
    </source>
</evidence>
<protein>
    <submittedName>
        <fullName evidence="6">MFS transporter</fullName>
    </submittedName>
</protein>
<dbReference type="InterPro" id="IPR020846">
    <property type="entry name" value="MFS_dom"/>
</dbReference>
<keyword evidence="2 4" id="KW-1133">Transmembrane helix</keyword>
<name>A0ABX0KAU6_9PROT</name>
<reference evidence="6 7" key="1">
    <citation type="journal article" date="2020" name="Int. J. Syst. Evol. Microbiol.">
        <title>Novel acetic acid bacteria from cider fermentations: Acetobacter conturbans sp. nov. and Acetobacter fallax sp. nov.</title>
        <authorList>
            <person name="Sombolestani A.S."/>
            <person name="Cleenwerck I."/>
            <person name="Cnockaert M."/>
            <person name="Borremans W."/>
            <person name="Wieme A.D."/>
            <person name="De Vuyst L."/>
            <person name="Vandamme P."/>
        </authorList>
    </citation>
    <scope>NUCLEOTIDE SEQUENCE [LARGE SCALE GENOMIC DNA]</scope>
    <source>
        <strain evidence="6 7">LMG 1637</strain>
    </source>
</reference>
<gene>
    <name evidence="6" type="ORF">GOB84_07090</name>
</gene>
<feature type="transmembrane region" description="Helical" evidence="4">
    <location>
        <begin position="146"/>
        <end position="167"/>
    </location>
</feature>
<organism evidence="6 7">
    <name type="scientific">Acetobacter fallax</name>
    <dbReference type="NCBI Taxonomy" id="1737473"/>
    <lineage>
        <taxon>Bacteria</taxon>
        <taxon>Pseudomonadati</taxon>
        <taxon>Pseudomonadota</taxon>
        <taxon>Alphaproteobacteria</taxon>
        <taxon>Acetobacterales</taxon>
        <taxon>Acetobacteraceae</taxon>
        <taxon>Acetobacter</taxon>
    </lineage>
</organism>
<dbReference type="EMBL" id="WOSW01000009">
    <property type="protein sequence ID" value="NHO32331.1"/>
    <property type="molecule type" value="Genomic_DNA"/>
</dbReference>
<feature type="transmembrane region" description="Helical" evidence="4">
    <location>
        <begin position="16"/>
        <end position="34"/>
    </location>
</feature>
<keyword evidence="1 4" id="KW-0812">Transmembrane</keyword>
<feature type="transmembrane region" description="Helical" evidence="4">
    <location>
        <begin position="54"/>
        <end position="75"/>
    </location>
</feature>
<dbReference type="Pfam" id="PF07690">
    <property type="entry name" value="MFS_1"/>
    <property type="match status" value="1"/>
</dbReference>
<dbReference type="CDD" id="cd17355">
    <property type="entry name" value="MFS_YcxA_like"/>
    <property type="match status" value="1"/>
</dbReference>
<accession>A0ABX0KAU6</accession>
<feature type="transmembrane region" description="Helical" evidence="4">
    <location>
        <begin position="330"/>
        <end position="353"/>
    </location>
</feature>